<proteinExistence type="predicted"/>
<organism evidence="3 4">
    <name type="scientific">Pholiota conissans</name>
    <dbReference type="NCBI Taxonomy" id="109636"/>
    <lineage>
        <taxon>Eukaryota</taxon>
        <taxon>Fungi</taxon>
        <taxon>Dikarya</taxon>
        <taxon>Basidiomycota</taxon>
        <taxon>Agaricomycotina</taxon>
        <taxon>Agaricomycetes</taxon>
        <taxon>Agaricomycetidae</taxon>
        <taxon>Agaricales</taxon>
        <taxon>Agaricineae</taxon>
        <taxon>Strophariaceae</taxon>
        <taxon>Pholiota</taxon>
    </lineage>
</organism>
<protein>
    <recommendedName>
        <fullName evidence="2">Heterokaryon incompatibility domain-containing protein</fullName>
    </recommendedName>
</protein>
<name>A0A9P5ZBK6_9AGAR</name>
<keyword evidence="4" id="KW-1185">Reference proteome</keyword>
<dbReference type="Pfam" id="PF06985">
    <property type="entry name" value="HET"/>
    <property type="match status" value="1"/>
</dbReference>
<feature type="domain" description="Heterokaryon incompatibility" evidence="2">
    <location>
        <begin position="213"/>
        <end position="304"/>
    </location>
</feature>
<reference evidence="3" key="1">
    <citation type="submission" date="2020-11" db="EMBL/GenBank/DDBJ databases">
        <authorList>
            <consortium name="DOE Joint Genome Institute"/>
            <person name="Ahrendt S."/>
            <person name="Riley R."/>
            <person name="Andreopoulos W."/>
            <person name="Labutti K."/>
            <person name="Pangilinan J."/>
            <person name="Ruiz-Duenas F.J."/>
            <person name="Barrasa J.M."/>
            <person name="Sanchez-Garcia M."/>
            <person name="Camarero S."/>
            <person name="Miyauchi S."/>
            <person name="Serrano A."/>
            <person name="Linde D."/>
            <person name="Babiker R."/>
            <person name="Drula E."/>
            <person name="Ayuso-Fernandez I."/>
            <person name="Pacheco R."/>
            <person name="Padilla G."/>
            <person name="Ferreira P."/>
            <person name="Barriuso J."/>
            <person name="Kellner H."/>
            <person name="Castanera R."/>
            <person name="Alfaro M."/>
            <person name="Ramirez L."/>
            <person name="Pisabarro A.G."/>
            <person name="Kuo A."/>
            <person name="Tritt A."/>
            <person name="Lipzen A."/>
            <person name="He G."/>
            <person name="Yan M."/>
            <person name="Ng V."/>
            <person name="Cullen D."/>
            <person name="Martin F."/>
            <person name="Rosso M.-N."/>
            <person name="Henrissat B."/>
            <person name="Hibbett D."/>
            <person name="Martinez A.T."/>
            <person name="Grigoriev I.V."/>
        </authorList>
    </citation>
    <scope>NUCLEOTIDE SEQUENCE</scope>
    <source>
        <strain evidence="3">CIRM-BRFM 674</strain>
    </source>
</reference>
<gene>
    <name evidence="3" type="ORF">BDN70DRAFT_990736</name>
</gene>
<accession>A0A9P5ZBK6</accession>
<feature type="region of interest" description="Disordered" evidence="1">
    <location>
        <begin position="1"/>
        <end position="22"/>
    </location>
</feature>
<evidence type="ECO:0000313" key="3">
    <source>
        <dbReference type="EMBL" id="KAF9482956.1"/>
    </source>
</evidence>
<comment type="caution">
    <text evidence="3">The sequence shown here is derived from an EMBL/GenBank/DDBJ whole genome shotgun (WGS) entry which is preliminary data.</text>
</comment>
<evidence type="ECO:0000256" key="1">
    <source>
        <dbReference type="SAM" id="MobiDB-lite"/>
    </source>
</evidence>
<evidence type="ECO:0000313" key="4">
    <source>
        <dbReference type="Proteomes" id="UP000807469"/>
    </source>
</evidence>
<dbReference type="PANTHER" id="PTHR10622:SF10">
    <property type="entry name" value="HET DOMAIN-CONTAINING PROTEIN"/>
    <property type="match status" value="1"/>
</dbReference>
<dbReference type="EMBL" id="MU155159">
    <property type="protein sequence ID" value="KAF9482956.1"/>
    <property type="molecule type" value="Genomic_DNA"/>
</dbReference>
<sequence>MAPGRFSDANASTSNFGDRSNQDANAQDQILLKALQEFLVPLVQMVVDPAGIKATYFNRPEAMKLITALKDFVSAVVGGTVQEVQKHIKIEWDAKEEDNGKGNSLFSVRHSSKDRTPIPATLEEPDLPFQKKLLSSLREHVSNKMPIRLLRIEPRESYLKISLLDKGEIYAHLKETMLEKMHETEFHRSRKASGSLETEDEAIERVISKYAGYAILSHKWLRGTPGEITYNHWNKGLMDAKNAGYEKLANFCRTAWKDYRITLGWMDTICINKDSSSELDESIRSMYAWYERANVCIVHLSETKAIPEISRDSWFTRGWTLQELLAPKILKFYSSDWKRLVVGEENDKSALSSCIKEATTISSTNLMYSSDASLSCRMQWAAFRKVTREEDMAYSLMGIFDVSISIAYGEGAERAFYRLLEEIIRSTPEGALDLFNWAGSHSLFRNTSILPSNPRHYLHRSIEVSLDDIIPIEPLILSPMGVRTPVILMPGTSINTHDSKPTFLGSYGAIASFGLLPDSHLTPLPTAYSLLDKRVSGPDGYPQGESARWHKPWAQLTFAVFNIVNWHLTPGIFLPQTCIAVVLKCNQHAGQVTGAGKKYMIQTAKPVVFRLEADPTRVQVHKPLYGEGFVIPVDELAQHGMQLVNMYL</sequence>
<dbReference type="PANTHER" id="PTHR10622">
    <property type="entry name" value="HET DOMAIN-CONTAINING PROTEIN"/>
    <property type="match status" value="1"/>
</dbReference>
<evidence type="ECO:0000259" key="2">
    <source>
        <dbReference type="Pfam" id="PF06985"/>
    </source>
</evidence>
<dbReference type="InterPro" id="IPR010730">
    <property type="entry name" value="HET"/>
</dbReference>
<dbReference type="AlphaFoldDB" id="A0A9P5ZBK6"/>
<feature type="compositionally biased region" description="Polar residues" evidence="1">
    <location>
        <begin position="9"/>
        <end position="22"/>
    </location>
</feature>
<dbReference type="OrthoDB" id="674604at2759"/>
<dbReference type="Proteomes" id="UP000807469">
    <property type="component" value="Unassembled WGS sequence"/>
</dbReference>